<reference evidence="5 6" key="1">
    <citation type="journal article" date="2020" name="G3 (Bethesda)">
        <title>Improved Reference Genome for Cyclotella cryptica CCMP332, a Model for Cell Wall Morphogenesis, Salinity Adaptation, and Lipid Production in Diatoms (Bacillariophyta).</title>
        <authorList>
            <person name="Roberts W.R."/>
            <person name="Downey K.M."/>
            <person name="Ruck E.C."/>
            <person name="Traller J.C."/>
            <person name="Alverson A.J."/>
        </authorList>
    </citation>
    <scope>NUCLEOTIDE SEQUENCE [LARGE SCALE GENOMIC DNA]</scope>
    <source>
        <strain evidence="5 6">CCMP332</strain>
    </source>
</reference>
<dbReference type="Gene3D" id="3.40.50.150">
    <property type="entry name" value="Vaccinia Virus protein VP39"/>
    <property type="match status" value="1"/>
</dbReference>
<keyword evidence="6" id="KW-1185">Reference proteome</keyword>
<evidence type="ECO:0000259" key="4">
    <source>
        <dbReference type="Pfam" id="PF13847"/>
    </source>
</evidence>
<evidence type="ECO:0008006" key="7">
    <source>
        <dbReference type="Google" id="ProtNLM"/>
    </source>
</evidence>
<dbReference type="InterPro" id="IPR025714">
    <property type="entry name" value="Methyltranfer_dom"/>
</dbReference>
<feature type="domain" description="Flavoprotein" evidence="3">
    <location>
        <begin position="65"/>
        <end position="307"/>
    </location>
</feature>
<dbReference type="InterPro" id="IPR003382">
    <property type="entry name" value="Flavoprotein"/>
</dbReference>
<name>A0ABD3QLB3_9STRA</name>
<organism evidence="5 6">
    <name type="scientific">Cyclotella cryptica</name>
    <dbReference type="NCBI Taxonomy" id="29204"/>
    <lineage>
        <taxon>Eukaryota</taxon>
        <taxon>Sar</taxon>
        <taxon>Stramenopiles</taxon>
        <taxon>Ochrophyta</taxon>
        <taxon>Bacillariophyta</taxon>
        <taxon>Coscinodiscophyceae</taxon>
        <taxon>Thalassiosirophycidae</taxon>
        <taxon>Stephanodiscales</taxon>
        <taxon>Stephanodiscaceae</taxon>
        <taxon>Cyclotella</taxon>
    </lineage>
</organism>
<dbReference type="EMBL" id="JABMIG020000030">
    <property type="protein sequence ID" value="KAL3800789.1"/>
    <property type="molecule type" value="Genomic_DNA"/>
</dbReference>
<comment type="caution">
    <text evidence="5">The sequence shown here is derived from an EMBL/GenBank/DDBJ whole genome shotgun (WGS) entry which is preliminary data.</text>
</comment>
<dbReference type="InterPro" id="IPR036551">
    <property type="entry name" value="Flavin_trans-like"/>
</dbReference>
<protein>
    <recommendedName>
        <fullName evidence="7">Flavoprotein domain-containing protein</fullName>
    </recommendedName>
</protein>
<dbReference type="Pfam" id="PF02441">
    <property type="entry name" value="Flavoprotein"/>
    <property type="match status" value="1"/>
</dbReference>
<evidence type="ECO:0000256" key="1">
    <source>
        <dbReference type="ARBA" id="ARBA00022993"/>
    </source>
</evidence>
<proteinExistence type="inferred from homology"/>
<comment type="similarity">
    <text evidence="2">Belongs to the HFCD (homooligomeric flavin containing Cys decarboxylase) superfamily.</text>
</comment>
<sequence>MVWYSCNRGRTEDGRAIECRRRQPIASSDLRGLVSKLRSPLGYLMWSPPQTMDLTTSPTRNKRPRILLGVTGSIAAVKAPRLALLLCQSVGAHVKVVLTRTVEQYFWKEGGVTEGYDREAWVQFWAIVEKCRKDNNDVAVNDDREDDWAASDGSISIHYAEEEWNNYTSLNSPIFHIQLRSWADALVIAPLSAHTLAKIANGMCDDLLTCTVRAWDFGQREGQNGGGKPVILCPAMNTAMWDHVLTRQQLEIVQGFGRGATIACSPNRKGNNDSVVMIVEPVVKKLACGDVGAGALAELEDIVACVRKCLGRQPVDCNADVREQFVPSNRPTTSRQLKLQQQTTLPARKDAMKKAILRYSKQKFCDMQTSHQQHETQQSSPSSSLLAAPISPTPSDIITLFLPYLNLGPNSLVVDLGCGDGRWLITAGMLCKCQCLGIDVDEHRLQLALQSIEKEGLSNQIQVRKEDVFKFVENDYEFFSKADVFIIYLFRDAMVKIGTVLQQRSDALKRGIKILCVGFALPRWKAIRMEKRSGLSIYLYGSPSN</sequence>
<dbReference type="CDD" id="cd02440">
    <property type="entry name" value="AdoMet_MTases"/>
    <property type="match status" value="1"/>
</dbReference>
<evidence type="ECO:0000256" key="2">
    <source>
        <dbReference type="ARBA" id="ARBA00038350"/>
    </source>
</evidence>
<dbReference type="PANTHER" id="PTHR14359:SF6">
    <property type="entry name" value="PHOSPHOPANTOTHENOYLCYSTEINE DECARBOXYLASE"/>
    <property type="match status" value="1"/>
</dbReference>
<dbReference type="InterPro" id="IPR029063">
    <property type="entry name" value="SAM-dependent_MTases_sf"/>
</dbReference>
<dbReference type="SUPFAM" id="SSF52507">
    <property type="entry name" value="Homo-oligomeric flavin-containing Cys decarboxylases, HFCD"/>
    <property type="match status" value="1"/>
</dbReference>
<dbReference type="Pfam" id="PF13847">
    <property type="entry name" value="Methyltransf_31"/>
    <property type="match status" value="1"/>
</dbReference>
<dbReference type="SUPFAM" id="SSF53335">
    <property type="entry name" value="S-adenosyl-L-methionine-dependent methyltransferases"/>
    <property type="match status" value="1"/>
</dbReference>
<dbReference type="AlphaFoldDB" id="A0ABD3QLB3"/>
<dbReference type="PANTHER" id="PTHR14359">
    <property type="entry name" value="HOMO-OLIGOMERIC FLAVIN CONTAINING CYS DECARBOXYLASE FAMILY"/>
    <property type="match status" value="1"/>
</dbReference>
<evidence type="ECO:0000259" key="3">
    <source>
        <dbReference type="Pfam" id="PF02441"/>
    </source>
</evidence>
<evidence type="ECO:0000313" key="5">
    <source>
        <dbReference type="EMBL" id="KAL3800789.1"/>
    </source>
</evidence>
<gene>
    <name evidence="5" type="ORF">HJC23_001626</name>
</gene>
<dbReference type="GO" id="GO:0015937">
    <property type="term" value="P:coenzyme A biosynthetic process"/>
    <property type="evidence" value="ECO:0007669"/>
    <property type="project" value="UniProtKB-KW"/>
</dbReference>
<accession>A0ABD3QLB3</accession>
<evidence type="ECO:0000313" key="6">
    <source>
        <dbReference type="Proteomes" id="UP001516023"/>
    </source>
</evidence>
<dbReference type="Proteomes" id="UP001516023">
    <property type="component" value="Unassembled WGS sequence"/>
</dbReference>
<keyword evidence="1" id="KW-0173">Coenzyme A biosynthesis</keyword>
<dbReference type="Gene3D" id="3.40.50.1950">
    <property type="entry name" value="Flavin prenyltransferase-like"/>
    <property type="match status" value="1"/>
</dbReference>
<feature type="domain" description="Methyltransferase" evidence="4">
    <location>
        <begin position="410"/>
        <end position="514"/>
    </location>
</feature>